<sequence>MATRSRIAIETTDSKGNRVIKSIYCHNDGYISYVGEKLMRRFPNGTDPSEVETYIKEGDRSSIDLSYKEWRGEKCPPKKHKSVPDFFNGDIEEYGYLYTAEGEWLVKKAYSNIEQDPVPLAYVLSGTVKI</sequence>
<organism evidence="1">
    <name type="scientific">uncultured Caudovirales phage</name>
    <dbReference type="NCBI Taxonomy" id="2100421"/>
    <lineage>
        <taxon>Viruses</taxon>
        <taxon>Duplodnaviria</taxon>
        <taxon>Heunggongvirae</taxon>
        <taxon>Uroviricota</taxon>
        <taxon>Caudoviricetes</taxon>
        <taxon>Peduoviridae</taxon>
        <taxon>Maltschvirus</taxon>
        <taxon>Maltschvirus maltsch</taxon>
    </lineage>
</organism>
<protein>
    <submittedName>
        <fullName evidence="1">Uncharacterized protein</fullName>
    </submittedName>
</protein>
<name>A0A6J5NJA8_9CAUD</name>
<evidence type="ECO:0000313" key="1">
    <source>
        <dbReference type="EMBL" id="CAB4159439.1"/>
    </source>
</evidence>
<gene>
    <name evidence="1" type="ORF">UFOVP699_175</name>
</gene>
<dbReference type="EMBL" id="LR796670">
    <property type="protein sequence ID" value="CAB4159439.1"/>
    <property type="molecule type" value="Genomic_DNA"/>
</dbReference>
<proteinExistence type="predicted"/>
<reference evidence="1" key="1">
    <citation type="submission" date="2020-04" db="EMBL/GenBank/DDBJ databases">
        <authorList>
            <person name="Chiriac C."/>
            <person name="Salcher M."/>
            <person name="Ghai R."/>
            <person name="Kavagutti S V."/>
        </authorList>
    </citation>
    <scope>NUCLEOTIDE SEQUENCE</scope>
</reference>
<accession>A0A6J5NJA8</accession>